<feature type="region of interest" description="Disordered" evidence="1">
    <location>
        <begin position="66"/>
        <end position="117"/>
    </location>
</feature>
<keyword evidence="3" id="KW-1185">Reference proteome</keyword>
<dbReference type="Proteomes" id="UP001165060">
    <property type="component" value="Unassembled WGS sequence"/>
</dbReference>
<dbReference type="EMBL" id="BRYB01006566">
    <property type="protein sequence ID" value="GMI51886.1"/>
    <property type="molecule type" value="Genomic_DNA"/>
</dbReference>
<sequence length="277" mass="29619">MGAAASFGADDPAGYTLSDEEVDSIFQQVSSAITPPEGGNITKEQMIAQMMERKFNLVQGSFRDYVSGKVPGSPRPPAAEGGADDELADLPSDGAEGSPAPAPAPAPVEQRVSAIQSRMSQLELTKAMSEAGIIHDGNEDQHAVLIEKLFKEIDGIMQNKKPEIVVEEETKLDWKALELLGDEKLITEEKERGVIDVTHDGSAPDGGHKSGSKALKLAGETKAVANKKIRDRLGSDMSHDQMKRQQMQAAAEKKKSEMKEQNTASNTAGKLLGKLVG</sequence>
<evidence type="ECO:0000313" key="3">
    <source>
        <dbReference type="Proteomes" id="UP001165060"/>
    </source>
</evidence>
<proteinExistence type="predicted"/>
<feature type="compositionally biased region" description="Basic and acidic residues" evidence="1">
    <location>
        <begin position="232"/>
        <end position="243"/>
    </location>
</feature>
<gene>
    <name evidence="2" type="ORF">TeGR_g5813</name>
</gene>
<accession>A0ABQ6N9S2</accession>
<protein>
    <submittedName>
        <fullName evidence="2">Uncharacterized protein</fullName>
    </submittedName>
</protein>
<evidence type="ECO:0000313" key="2">
    <source>
        <dbReference type="EMBL" id="GMI51886.1"/>
    </source>
</evidence>
<organism evidence="2 3">
    <name type="scientific">Tetraparma gracilis</name>
    <dbReference type="NCBI Taxonomy" id="2962635"/>
    <lineage>
        <taxon>Eukaryota</taxon>
        <taxon>Sar</taxon>
        <taxon>Stramenopiles</taxon>
        <taxon>Ochrophyta</taxon>
        <taxon>Bolidophyceae</taxon>
        <taxon>Parmales</taxon>
        <taxon>Triparmaceae</taxon>
        <taxon>Tetraparma</taxon>
    </lineage>
</organism>
<name>A0ABQ6N9S2_9STRA</name>
<comment type="caution">
    <text evidence="2">The sequence shown here is derived from an EMBL/GenBank/DDBJ whole genome shotgun (WGS) entry which is preliminary data.</text>
</comment>
<feature type="compositionally biased region" description="Basic and acidic residues" evidence="1">
    <location>
        <begin position="251"/>
        <end position="260"/>
    </location>
</feature>
<reference evidence="2 3" key="1">
    <citation type="journal article" date="2023" name="Commun. Biol.">
        <title>Genome analysis of Parmales, the sister group of diatoms, reveals the evolutionary specialization of diatoms from phago-mixotrophs to photoautotrophs.</title>
        <authorList>
            <person name="Ban H."/>
            <person name="Sato S."/>
            <person name="Yoshikawa S."/>
            <person name="Yamada K."/>
            <person name="Nakamura Y."/>
            <person name="Ichinomiya M."/>
            <person name="Sato N."/>
            <person name="Blanc-Mathieu R."/>
            <person name="Endo H."/>
            <person name="Kuwata A."/>
            <person name="Ogata H."/>
        </authorList>
    </citation>
    <scope>NUCLEOTIDE SEQUENCE [LARGE SCALE GENOMIC DNA]</scope>
</reference>
<feature type="region of interest" description="Disordered" evidence="1">
    <location>
        <begin position="232"/>
        <end position="277"/>
    </location>
</feature>
<evidence type="ECO:0000256" key="1">
    <source>
        <dbReference type="SAM" id="MobiDB-lite"/>
    </source>
</evidence>